<protein>
    <submittedName>
        <fullName evidence="1">Helix-turn-helix domain</fullName>
    </submittedName>
</protein>
<sequence>MFLANLTLAEPHRKNAPIDTDKALAVCQASHQIGNNLLPRFRDFVEAKIEAANQMASNRFMLNLGSWYRELNTEFAGEVYAPLREMAHRLILERANAPINRKMKQLGAELLGLKATLTAAEAARTLKSSADRIVALVKSGALGGTILQGATSEFCLVKRTEVEAHQQAAADFLYGKDLLKLLGISRRTRDRFAETGLLSPVSEMQRPLFARGDYRKSEALALLERLTESCGEIDEPKRSLSFADISGKRFSNAQANDLLKRVFAGDLKPLGRVRGIQGFAAFRFDEETLADVSAQHSTGIEFTITDLTKITPWKHQTIKGWIDAGYLRARVEPGKKYRTFISLADLIAFLSTYVVAADAADRLGSKSAWLKGTMKRVGALVTGPSGEVESGLLLSVDALVNIVSNRAPTWSRPSKPSARTSQNPELKAVVDWYCQPPEVLCV</sequence>
<dbReference type="Proteomes" id="UP000254084">
    <property type="component" value="Unassembled WGS sequence"/>
</dbReference>
<name>A0A379K0Q5_ECTOL</name>
<evidence type="ECO:0000313" key="2">
    <source>
        <dbReference type="Proteomes" id="UP000254084"/>
    </source>
</evidence>
<dbReference type="EMBL" id="UGUW01000004">
    <property type="protein sequence ID" value="SUD58072.1"/>
    <property type="molecule type" value="Genomic_DNA"/>
</dbReference>
<gene>
    <name evidence="1" type="ORF">NCTC10860_00303</name>
</gene>
<reference evidence="1 2" key="1">
    <citation type="submission" date="2018-06" db="EMBL/GenBank/DDBJ databases">
        <authorList>
            <consortium name="Pathogen Informatics"/>
            <person name="Doyle S."/>
        </authorList>
    </citation>
    <scope>NUCLEOTIDE SEQUENCE [LARGE SCALE GENOMIC DNA]</scope>
    <source>
        <strain evidence="1 2">NCTC10860</strain>
    </source>
</reference>
<accession>A0A379K0Q5</accession>
<organism evidence="1 2">
    <name type="scientific">Ectopseudomonas oleovorans</name>
    <name type="common">Pseudomonas oleovorans</name>
    <dbReference type="NCBI Taxonomy" id="301"/>
    <lineage>
        <taxon>Bacteria</taxon>
        <taxon>Pseudomonadati</taxon>
        <taxon>Pseudomonadota</taxon>
        <taxon>Gammaproteobacteria</taxon>
        <taxon>Pseudomonadales</taxon>
        <taxon>Pseudomonadaceae</taxon>
        <taxon>Ectopseudomonas</taxon>
    </lineage>
</organism>
<evidence type="ECO:0000313" key="1">
    <source>
        <dbReference type="EMBL" id="SUD58072.1"/>
    </source>
</evidence>
<proteinExistence type="predicted"/>
<dbReference type="AlphaFoldDB" id="A0A379K0Q5"/>
<dbReference type="RefSeq" id="WP_137088542.1">
    <property type="nucleotide sequence ID" value="NZ_UGUW01000004.1"/>
</dbReference>